<proteinExistence type="predicted"/>
<accession>Q6ESE9</accession>
<protein>
    <submittedName>
        <fullName evidence="1">Uncharacterized protein</fullName>
    </submittedName>
</protein>
<dbReference type="AlphaFoldDB" id="Q6ESE9"/>
<sequence>MISPLLFRTFETRVSPKVSTRKQEGEARYCDIASRKVCGPTSITNVRCACLPHVTTSASRCLHLHYTTGLTHNHRQPPTRSS</sequence>
<evidence type="ECO:0000313" key="2">
    <source>
        <dbReference type="Proteomes" id="UP000000763"/>
    </source>
</evidence>
<reference evidence="2" key="2">
    <citation type="journal article" date="2008" name="Nucleic Acids Res.">
        <title>The rice annotation project database (RAP-DB): 2008 update.</title>
        <authorList>
            <consortium name="The rice annotation project (RAP)"/>
        </authorList>
    </citation>
    <scope>GENOME REANNOTATION</scope>
    <source>
        <strain evidence="2">cv. Nipponbare</strain>
    </source>
</reference>
<dbReference type="Proteomes" id="UP000000763">
    <property type="component" value="Chromosome 2"/>
</dbReference>
<organism evidence="1 2">
    <name type="scientific">Oryza sativa subsp. japonica</name>
    <name type="common">Rice</name>
    <dbReference type="NCBI Taxonomy" id="39947"/>
    <lineage>
        <taxon>Eukaryota</taxon>
        <taxon>Viridiplantae</taxon>
        <taxon>Streptophyta</taxon>
        <taxon>Embryophyta</taxon>
        <taxon>Tracheophyta</taxon>
        <taxon>Spermatophyta</taxon>
        <taxon>Magnoliopsida</taxon>
        <taxon>Liliopsida</taxon>
        <taxon>Poales</taxon>
        <taxon>Poaceae</taxon>
        <taxon>BOP clade</taxon>
        <taxon>Oryzoideae</taxon>
        <taxon>Oryzeae</taxon>
        <taxon>Oryzinae</taxon>
        <taxon>Oryza</taxon>
        <taxon>Oryza sativa</taxon>
    </lineage>
</organism>
<gene>
    <name evidence="1" type="primary">P0605D08.25</name>
</gene>
<reference evidence="2" key="1">
    <citation type="journal article" date="2005" name="Nature">
        <title>The map-based sequence of the rice genome.</title>
        <authorList>
            <consortium name="International rice genome sequencing project (IRGSP)"/>
            <person name="Matsumoto T."/>
            <person name="Wu J."/>
            <person name="Kanamori H."/>
            <person name="Katayose Y."/>
            <person name="Fujisawa M."/>
            <person name="Namiki N."/>
            <person name="Mizuno H."/>
            <person name="Yamamoto K."/>
            <person name="Antonio B.A."/>
            <person name="Baba T."/>
            <person name="Sakata K."/>
            <person name="Nagamura Y."/>
            <person name="Aoki H."/>
            <person name="Arikawa K."/>
            <person name="Arita K."/>
            <person name="Bito T."/>
            <person name="Chiden Y."/>
            <person name="Fujitsuka N."/>
            <person name="Fukunaka R."/>
            <person name="Hamada M."/>
            <person name="Harada C."/>
            <person name="Hayashi A."/>
            <person name="Hijishita S."/>
            <person name="Honda M."/>
            <person name="Hosokawa S."/>
            <person name="Ichikawa Y."/>
            <person name="Idonuma A."/>
            <person name="Iijima M."/>
            <person name="Ikeda M."/>
            <person name="Ikeno M."/>
            <person name="Ito K."/>
            <person name="Ito S."/>
            <person name="Ito T."/>
            <person name="Ito Y."/>
            <person name="Ito Y."/>
            <person name="Iwabuchi A."/>
            <person name="Kamiya K."/>
            <person name="Karasawa W."/>
            <person name="Kurita K."/>
            <person name="Katagiri S."/>
            <person name="Kikuta A."/>
            <person name="Kobayashi H."/>
            <person name="Kobayashi N."/>
            <person name="Machita K."/>
            <person name="Maehara T."/>
            <person name="Masukawa M."/>
            <person name="Mizubayashi T."/>
            <person name="Mukai Y."/>
            <person name="Nagasaki H."/>
            <person name="Nagata Y."/>
            <person name="Naito S."/>
            <person name="Nakashima M."/>
            <person name="Nakama Y."/>
            <person name="Nakamichi Y."/>
            <person name="Nakamura M."/>
            <person name="Meguro A."/>
            <person name="Negishi M."/>
            <person name="Ohta I."/>
            <person name="Ohta T."/>
            <person name="Okamoto M."/>
            <person name="Ono N."/>
            <person name="Saji S."/>
            <person name="Sakaguchi M."/>
            <person name="Sakai K."/>
            <person name="Shibata M."/>
            <person name="Shimokawa T."/>
            <person name="Song J."/>
            <person name="Takazaki Y."/>
            <person name="Terasawa K."/>
            <person name="Tsugane M."/>
            <person name="Tsuji K."/>
            <person name="Ueda S."/>
            <person name="Waki K."/>
            <person name="Yamagata H."/>
            <person name="Yamamoto M."/>
            <person name="Yamamoto S."/>
            <person name="Yamane H."/>
            <person name="Yoshiki S."/>
            <person name="Yoshihara R."/>
            <person name="Yukawa K."/>
            <person name="Zhong H."/>
            <person name="Yano M."/>
            <person name="Yuan Q."/>
            <person name="Ouyang S."/>
            <person name="Liu J."/>
            <person name="Jones K.M."/>
            <person name="Gansberger K."/>
            <person name="Moffat K."/>
            <person name="Hill J."/>
            <person name="Bera J."/>
            <person name="Fadrosh D."/>
            <person name="Jin S."/>
            <person name="Johri S."/>
            <person name="Kim M."/>
            <person name="Overton L."/>
            <person name="Reardon M."/>
            <person name="Tsitrin T."/>
            <person name="Vuong H."/>
            <person name="Weaver B."/>
            <person name="Ciecko A."/>
            <person name="Tallon L."/>
            <person name="Jackson J."/>
            <person name="Pai G."/>
            <person name="Aken S.V."/>
            <person name="Utterback T."/>
            <person name="Reidmuller S."/>
            <person name="Feldblyum T."/>
            <person name="Hsiao J."/>
            <person name="Zismann V."/>
            <person name="Iobst S."/>
            <person name="de Vazeille A.R."/>
            <person name="Buell C.R."/>
            <person name="Ying K."/>
            <person name="Li Y."/>
            <person name="Lu T."/>
            <person name="Huang Y."/>
            <person name="Zhao Q."/>
            <person name="Feng Q."/>
            <person name="Zhang L."/>
            <person name="Zhu J."/>
            <person name="Weng Q."/>
            <person name="Mu J."/>
            <person name="Lu Y."/>
            <person name="Fan D."/>
            <person name="Liu Y."/>
            <person name="Guan J."/>
            <person name="Zhang Y."/>
            <person name="Yu S."/>
            <person name="Liu X."/>
            <person name="Zhang Y."/>
            <person name="Hong G."/>
            <person name="Han B."/>
            <person name="Choisne N."/>
            <person name="Demange N."/>
            <person name="Orjeda G."/>
            <person name="Samain S."/>
            <person name="Cattolico L."/>
            <person name="Pelletier E."/>
            <person name="Couloux A."/>
            <person name="Segurens B."/>
            <person name="Wincker P."/>
            <person name="D'Hont A."/>
            <person name="Scarpelli C."/>
            <person name="Weissenbach J."/>
            <person name="Salanoubat M."/>
            <person name="Quetier F."/>
            <person name="Yu Y."/>
            <person name="Kim H.R."/>
            <person name="Rambo T."/>
            <person name="Currie J."/>
            <person name="Collura K."/>
            <person name="Luo M."/>
            <person name="Yang T."/>
            <person name="Ammiraju J.S.S."/>
            <person name="Engler F."/>
            <person name="Soderlund C."/>
            <person name="Wing R.A."/>
            <person name="Palmer L.E."/>
            <person name="de la Bastide M."/>
            <person name="Spiegel L."/>
            <person name="Nascimento L."/>
            <person name="Zutavern T."/>
            <person name="O'Shaughnessy A."/>
            <person name="Dike S."/>
            <person name="Dedhia N."/>
            <person name="Preston R."/>
            <person name="Balija V."/>
            <person name="McCombie W.R."/>
            <person name="Chow T."/>
            <person name="Chen H."/>
            <person name="Chung M."/>
            <person name="Chen C."/>
            <person name="Shaw J."/>
            <person name="Wu H."/>
            <person name="Hsiao K."/>
            <person name="Chao Y."/>
            <person name="Chu M."/>
            <person name="Cheng C."/>
            <person name="Hour A."/>
            <person name="Lee P."/>
            <person name="Lin S."/>
            <person name="Lin Y."/>
            <person name="Liou J."/>
            <person name="Liu S."/>
            <person name="Hsing Y."/>
            <person name="Raghuvanshi S."/>
            <person name="Mohanty A."/>
            <person name="Bharti A.K."/>
            <person name="Gaur A."/>
            <person name="Gupta V."/>
            <person name="Kumar D."/>
            <person name="Ravi V."/>
            <person name="Vij S."/>
            <person name="Kapur A."/>
            <person name="Khurana P."/>
            <person name="Khurana P."/>
            <person name="Khurana J.P."/>
            <person name="Tyagi A.K."/>
            <person name="Gaikwad K."/>
            <person name="Singh A."/>
            <person name="Dalal V."/>
            <person name="Srivastava S."/>
            <person name="Dixit A."/>
            <person name="Pal A.K."/>
            <person name="Ghazi I.A."/>
            <person name="Yadav M."/>
            <person name="Pandit A."/>
            <person name="Bhargava A."/>
            <person name="Sureshbabu K."/>
            <person name="Batra K."/>
            <person name="Sharma T.R."/>
            <person name="Mohapatra T."/>
            <person name="Singh N.K."/>
            <person name="Messing J."/>
            <person name="Nelson A.B."/>
            <person name="Fuks G."/>
            <person name="Kavchok S."/>
            <person name="Keizer G."/>
            <person name="Linton E."/>
            <person name="Llaca V."/>
            <person name="Song R."/>
            <person name="Tanyolac B."/>
            <person name="Young S."/>
            <person name="Ho-Il K."/>
            <person name="Hahn J.H."/>
            <person name="Sangsakoo G."/>
            <person name="Vanavichit A."/>
            <person name="de Mattos Luiz.A.T."/>
            <person name="Zimmer P.D."/>
            <person name="Malone G."/>
            <person name="Dellagostin O."/>
            <person name="de Oliveira A.C."/>
            <person name="Bevan M."/>
            <person name="Bancroft I."/>
            <person name="Minx P."/>
            <person name="Cordum H."/>
            <person name="Wilson R."/>
            <person name="Cheng Z."/>
            <person name="Jin W."/>
            <person name="Jiang J."/>
            <person name="Leong S.A."/>
            <person name="Iwama H."/>
            <person name="Gojobori T."/>
            <person name="Itoh T."/>
            <person name="Niimura Y."/>
            <person name="Fujii Y."/>
            <person name="Habara T."/>
            <person name="Sakai H."/>
            <person name="Sato Y."/>
            <person name="Wilson G."/>
            <person name="Kumar K."/>
            <person name="McCouch S."/>
            <person name="Juretic N."/>
            <person name="Hoen D."/>
            <person name="Wright S."/>
            <person name="Bruskiewich R."/>
            <person name="Bureau T."/>
            <person name="Miyao A."/>
            <person name="Hirochika H."/>
            <person name="Nishikawa T."/>
            <person name="Kadowaki K."/>
            <person name="Sugiura M."/>
            <person name="Burr B."/>
            <person name="Sasaki T."/>
        </authorList>
    </citation>
    <scope>NUCLEOTIDE SEQUENCE [LARGE SCALE GENOMIC DNA]</scope>
    <source>
        <strain evidence="2">cv. Nipponbare</strain>
    </source>
</reference>
<evidence type="ECO:0000313" key="1">
    <source>
        <dbReference type="EMBL" id="BAD28421.1"/>
    </source>
</evidence>
<dbReference type="EMBL" id="AP005110">
    <property type="protein sequence ID" value="BAD28421.1"/>
    <property type="molecule type" value="Genomic_DNA"/>
</dbReference>
<name>Q6ESE9_ORYSJ</name>